<name>A0A9Y2MQR3_9PSEU</name>
<dbReference type="Pfam" id="PF02624">
    <property type="entry name" value="YcaO"/>
    <property type="match status" value="1"/>
</dbReference>
<dbReference type="InterPro" id="IPR003776">
    <property type="entry name" value="YcaO-like_dom"/>
</dbReference>
<feature type="domain" description="YcaO" evidence="1">
    <location>
        <begin position="42"/>
        <end position="343"/>
    </location>
</feature>
<gene>
    <name evidence="2" type="ORF">QRX50_40240</name>
</gene>
<evidence type="ECO:0000259" key="1">
    <source>
        <dbReference type="PROSITE" id="PS51664"/>
    </source>
</evidence>
<sequence>MDDVLAEVAELGLTAKLTPVAEGIAAVSRCDLLRDGVALSAGPGYGAGESADRDAVLDALSRRFGGAAWLRPADVRAVPAPELATGPLAADETVCALARYTDLPVGTLAYRRLLAAGLGPVAAVPAVLAITDYSRAGHLLLRHSVGDVVDYDALGTRPAASAWGAATTSAEATVRALTGLLDHDAHESMLAGTRPALLDPAGLPPDLAALLAAASLAAGGPVRVADLTAQLGVPAYLAGDRAAWGAGVSFSRRRALTDALTGLLRSRAATPAARYPALAEAAESVPFRENNLSGTAPELLAEFLDSLAARNLTAYLREHHTGRVSVVHVLVPGLRCRERLTSV</sequence>
<organism evidence="2 3">
    <name type="scientific">Amycolatopsis carbonis</name>
    <dbReference type="NCBI Taxonomy" id="715471"/>
    <lineage>
        <taxon>Bacteria</taxon>
        <taxon>Bacillati</taxon>
        <taxon>Actinomycetota</taxon>
        <taxon>Actinomycetes</taxon>
        <taxon>Pseudonocardiales</taxon>
        <taxon>Pseudonocardiaceae</taxon>
        <taxon>Amycolatopsis</taxon>
    </lineage>
</organism>
<dbReference type="KEGG" id="acab:QRX50_40240"/>
<evidence type="ECO:0000313" key="2">
    <source>
        <dbReference type="EMBL" id="WIX77575.1"/>
    </source>
</evidence>
<dbReference type="AlphaFoldDB" id="A0A9Y2MQR3"/>
<accession>A0A9Y2MQR3</accession>
<reference evidence="2 3" key="1">
    <citation type="submission" date="2023-06" db="EMBL/GenBank/DDBJ databases">
        <authorList>
            <person name="Oyuntsetseg B."/>
            <person name="Kim S.B."/>
        </authorList>
    </citation>
    <scope>NUCLEOTIDE SEQUENCE [LARGE SCALE GENOMIC DNA]</scope>
    <source>
        <strain evidence="2 3">2-15</strain>
    </source>
</reference>
<evidence type="ECO:0000313" key="3">
    <source>
        <dbReference type="Proteomes" id="UP001236014"/>
    </source>
</evidence>
<dbReference type="RefSeq" id="WP_285968316.1">
    <property type="nucleotide sequence ID" value="NZ_CP127294.1"/>
</dbReference>
<proteinExistence type="predicted"/>
<dbReference type="EMBL" id="CP127294">
    <property type="protein sequence ID" value="WIX77575.1"/>
    <property type="molecule type" value="Genomic_DNA"/>
</dbReference>
<dbReference type="PROSITE" id="PS51664">
    <property type="entry name" value="YCAO"/>
    <property type="match status" value="1"/>
</dbReference>
<dbReference type="Proteomes" id="UP001236014">
    <property type="component" value="Chromosome"/>
</dbReference>
<keyword evidence="3" id="KW-1185">Reference proteome</keyword>
<protein>
    <submittedName>
        <fullName evidence="2">YcaO-like family protein</fullName>
    </submittedName>
</protein>